<evidence type="ECO:0000313" key="1">
    <source>
        <dbReference type="EMBL" id="SFL11671.1"/>
    </source>
</evidence>
<sequence>MLTVYTEDMTRHVRFALSWLLVVVFVLTGQAMAVARGMPGAAGYAEYCIGESAILIAVDAEGNPTGESHICPDVSLTLLNMVSVGAVVIPVPVFRTVTLELPRETAAPVIRTYKGAARAPPVLS</sequence>
<keyword evidence="2" id="KW-1185">Reference proteome</keyword>
<name>A0A1I4F5I9_9RHOB</name>
<dbReference type="Proteomes" id="UP000198851">
    <property type="component" value="Unassembled WGS sequence"/>
</dbReference>
<evidence type="ECO:0000313" key="2">
    <source>
        <dbReference type="Proteomes" id="UP000198851"/>
    </source>
</evidence>
<evidence type="ECO:0008006" key="3">
    <source>
        <dbReference type="Google" id="ProtNLM"/>
    </source>
</evidence>
<proteinExistence type="predicted"/>
<protein>
    <recommendedName>
        <fullName evidence="3">DUF2946 domain-containing protein</fullName>
    </recommendedName>
</protein>
<accession>A0A1I4F5I9</accession>
<organism evidence="1 2">
    <name type="scientific">Shimia haliotis</name>
    <dbReference type="NCBI Taxonomy" id="1280847"/>
    <lineage>
        <taxon>Bacteria</taxon>
        <taxon>Pseudomonadati</taxon>
        <taxon>Pseudomonadota</taxon>
        <taxon>Alphaproteobacteria</taxon>
        <taxon>Rhodobacterales</taxon>
        <taxon>Roseobacteraceae</taxon>
    </lineage>
</organism>
<gene>
    <name evidence="1" type="ORF">SAMN04488036_105140</name>
</gene>
<dbReference type="AlphaFoldDB" id="A0A1I4F5I9"/>
<dbReference type="STRING" id="1280847.SAMN04488036_105140"/>
<reference evidence="2" key="1">
    <citation type="submission" date="2016-10" db="EMBL/GenBank/DDBJ databases">
        <authorList>
            <person name="Varghese N."/>
            <person name="Submissions S."/>
        </authorList>
    </citation>
    <scope>NUCLEOTIDE SEQUENCE [LARGE SCALE GENOMIC DNA]</scope>
    <source>
        <strain evidence="2">DSM 28453</strain>
    </source>
</reference>
<dbReference type="EMBL" id="FOSZ01000005">
    <property type="protein sequence ID" value="SFL11671.1"/>
    <property type="molecule type" value="Genomic_DNA"/>
</dbReference>